<dbReference type="Pfam" id="PF01535">
    <property type="entry name" value="PPR"/>
    <property type="match status" value="1"/>
</dbReference>
<evidence type="ECO:0000256" key="7">
    <source>
        <dbReference type="PROSITE-ProRule" id="PRU00708"/>
    </source>
</evidence>
<dbReference type="InterPro" id="IPR011990">
    <property type="entry name" value="TPR-like_helical_dom_sf"/>
</dbReference>
<evidence type="ECO:0000313" key="10">
    <source>
        <dbReference type="Proteomes" id="UP001165160"/>
    </source>
</evidence>
<reference evidence="10" key="1">
    <citation type="journal article" date="2023" name="Commun. Biol.">
        <title>Genome analysis of Parmales, the sister group of diatoms, reveals the evolutionary specialization of diatoms from phago-mixotrophs to photoautotrophs.</title>
        <authorList>
            <person name="Ban H."/>
            <person name="Sato S."/>
            <person name="Yoshikawa S."/>
            <person name="Yamada K."/>
            <person name="Nakamura Y."/>
            <person name="Ichinomiya M."/>
            <person name="Sato N."/>
            <person name="Blanc-Mathieu R."/>
            <person name="Endo H."/>
            <person name="Kuwata A."/>
            <person name="Ogata H."/>
        </authorList>
    </citation>
    <scope>NUCLEOTIDE SEQUENCE [LARGE SCALE GENOMIC DNA]</scope>
    <source>
        <strain evidence="10">NIES 3699</strain>
    </source>
</reference>
<feature type="region of interest" description="Disordered" evidence="8">
    <location>
        <begin position="642"/>
        <end position="727"/>
    </location>
</feature>
<feature type="compositionally biased region" description="Basic residues" evidence="8">
    <location>
        <begin position="282"/>
        <end position="292"/>
    </location>
</feature>
<evidence type="ECO:0000256" key="3">
    <source>
        <dbReference type="ARBA" id="ARBA00022603"/>
    </source>
</evidence>
<feature type="compositionally biased region" description="Low complexity" evidence="8">
    <location>
        <begin position="1"/>
        <end position="12"/>
    </location>
</feature>
<evidence type="ECO:0000313" key="9">
    <source>
        <dbReference type="EMBL" id="GMH98496.1"/>
    </source>
</evidence>
<dbReference type="PANTHER" id="PTHR23417:SF14">
    <property type="entry name" value="PENTACOTRIPEPTIDE-REPEAT REGION OF PRORP DOMAIN-CONTAINING PROTEIN"/>
    <property type="match status" value="1"/>
</dbReference>
<dbReference type="InterPro" id="IPR029063">
    <property type="entry name" value="SAM-dependent_MTases_sf"/>
</dbReference>
<feature type="compositionally biased region" description="Basic residues" evidence="8">
    <location>
        <begin position="650"/>
        <end position="669"/>
    </location>
</feature>
<dbReference type="Proteomes" id="UP001165160">
    <property type="component" value="Unassembled WGS sequence"/>
</dbReference>
<dbReference type="InterPro" id="IPR002885">
    <property type="entry name" value="PPR_rpt"/>
</dbReference>
<evidence type="ECO:0000256" key="4">
    <source>
        <dbReference type="ARBA" id="ARBA00022679"/>
    </source>
</evidence>
<feature type="region of interest" description="Disordered" evidence="8">
    <location>
        <begin position="1"/>
        <end position="37"/>
    </location>
</feature>
<dbReference type="Gene3D" id="1.25.40.10">
    <property type="entry name" value="Tetratricopeptide repeat domain"/>
    <property type="match status" value="1"/>
</dbReference>
<feature type="repeat" description="PPR" evidence="7">
    <location>
        <begin position="101"/>
        <end position="136"/>
    </location>
</feature>
<evidence type="ECO:0000256" key="5">
    <source>
        <dbReference type="ARBA" id="ARBA00022691"/>
    </source>
</evidence>
<keyword evidence="5" id="KW-0949">S-adenosyl-L-methionine</keyword>
<dbReference type="PANTHER" id="PTHR23417">
    <property type="entry name" value="3-DEOXY-D-MANNO-OCTULOSONIC-ACID TRANSFERASE/TRNA GUANINE-N 7 - -METHYLTRANSFERASE"/>
    <property type="match status" value="1"/>
</dbReference>
<dbReference type="PROSITE" id="PS51625">
    <property type="entry name" value="SAM_MT_TRMB"/>
    <property type="match status" value="1"/>
</dbReference>
<evidence type="ECO:0000256" key="2">
    <source>
        <dbReference type="ARBA" id="ARBA00011977"/>
    </source>
</evidence>
<comment type="caution">
    <text evidence="9">The sequence shown here is derived from an EMBL/GenBank/DDBJ whole genome shotgun (WGS) entry which is preliminary data.</text>
</comment>
<feature type="compositionally biased region" description="Basic and acidic residues" evidence="8">
    <location>
        <begin position="293"/>
        <end position="305"/>
    </location>
</feature>
<feature type="compositionally biased region" description="Basic and acidic residues" evidence="8">
    <location>
        <begin position="718"/>
        <end position="727"/>
    </location>
</feature>
<keyword evidence="10" id="KW-1185">Reference proteome</keyword>
<gene>
    <name evidence="9" type="ORF">TrVE_jg9998</name>
</gene>
<keyword evidence="4" id="KW-0808">Transferase</keyword>
<protein>
    <recommendedName>
        <fullName evidence="2">tRNA (guanine(46)-N(7))-methyltransferase</fullName>
        <ecNumber evidence="2">2.1.1.33</ecNumber>
    </recommendedName>
</protein>
<feature type="compositionally biased region" description="Low complexity" evidence="8">
    <location>
        <begin position="680"/>
        <end position="692"/>
    </location>
</feature>
<evidence type="ECO:0000256" key="1">
    <source>
        <dbReference type="ARBA" id="ARBA00000142"/>
    </source>
</evidence>
<dbReference type="GO" id="GO:0008176">
    <property type="term" value="F:tRNA (guanine(46)-N7)-methyltransferase activity"/>
    <property type="evidence" value="ECO:0007669"/>
    <property type="project" value="UniProtKB-EC"/>
</dbReference>
<organism evidence="9 10">
    <name type="scientific">Triparma verrucosa</name>
    <dbReference type="NCBI Taxonomy" id="1606542"/>
    <lineage>
        <taxon>Eukaryota</taxon>
        <taxon>Sar</taxon>
        <taxon>Stramenopiles</taxon>
        <taxon>Ochrophyta</taxon>
        <taxon>Bolidophyceae</taxon>
        <taxon>Parmales</taxon>
        <taxon>Triparmaceae</taxon>
        <taxon>Triparma</taxon>
    </lineage>
</organism>
<dbReference type="EC" id="2.1.1.33" evidence="2"/>
<accession>A0A9W7BY23</accession>
<keyword evidence="3" id="KW-0489">Methyltransferase</keyword>
<keyword evidence="6" id="KW-0819">tRNA processing</keyword>
<comment type="catalytic activity">
    <reaction evidence="1">
        <text>guanosine(46) in tRNA + S-adenosyl-L-methionine = N(7)-methylguanosine(46) in tRNA + S-adenosyl-L-homocysteine</text>
        <dbReference type="Rhea" id="RHEA:42708"/>
        <dbReference type="Rhea" id="RHEA-COMP:10188"/>
        <dbReference type="Rhea" id="RHEA-COMP:10189"/>
        <dbReference type="ChEBI" id="CHEBI:57856"/>
        <dbReference type="ChEBI" id="CHEBI:59789"/>
        <dbReference type="ChEBI" id="CHEBI:74269"/>
        <dbReference type="ChEBI" id="CHEBI:74480"/>
        <dbReference type="EC" id="2.1.1.33"/>
    </reaction>
</comment>
<proteinExistence type="predicted"/>
<dbReference type="InterPro" id="IPR003358">
    <property type="entry name" value="tRNA_(Gua-N-7)_MeTrfase_Trmb"/>
</dbReference>
<dbReference type="AlphaFoldDB" id="A0A9W7BY23"/>
<evidence type="ECO:0000256" key="8">
    <source>
        <dbReference type="SAM" id="MobiDB-lite"/>
    </source>
</evidence>
<dbReference type="Gene3D" id="3.40.50.150">
    <property type="entry name" value="Vaccinia Virus protein VP39"/>
    <property type="match status" value="1"/>
</dbReference>
<dbReference type="GO" id="GO:0043527">
    <property type="term" value="C:tRNA methyltransferase complex"/>
    <property type="evidence" value="ECO:0007669"/>
    <property type="project" value="TreeGrafter"/>
</dbReference>
<dbReference type="PROSITE" id="PS51375">
    <property type="entry name" value="PPR"/>
    <property type="match status" value="1"/>
</dbReference>
<evidence type="ECO:0000256" key="6">
    <source>
        <dbReference type="ARBA" id="ARBA00022694"/>
    </source>
</evidence>
<name>A0A9W7BY23_9STRA</name>
<dbReference type="Pfam" id="PF02390">
    <property type="entry name" value="Methyltransf_4"/>
    <property type="match status" value="1"/>
</dbReference>
<feature type="compositionally biased region" description="Low complexity" evidence="8">
    <location>
        <begin position="269"/>
        <end position="278"/>
    </location>
</feature>
<dbReference type="EMBL" id="BRXX01000219">
    <property type="protein sequence ID" value="GMH98496.1"/>
    <property type="molecule type" value="Genomic_DNA"/>
</dbReference>
<dbReference type="SUPFAM" id="SSF53335">
    <property type="entry name" value="S-adenosyl-L-methionine-dependent methyltransferases"/>
    <property type="match status" value="1"/>
</dbReference>
<sequence>MSSSSSSSSFPRSSHKRLKPSPSSPLPSSLPPSSSSLALNTSLQSLCRSKNGKSCLNLYLTSPSPTDSHHASIVLNSLVRSGLILEAEKFLKTIENNMKVTTQAYTCMIKGYVHSGDLVSAKRIIDKMFKSKRFQPNVRTINTFLRGGMWSGGGGVGGLVGEVWKRYGGERDGSSYEYYVEAMAAAVRVEAAKKATSEYVKKICGWGETYESVTNFKNVEEFGETFVSCLTAIARAMSLLGESSALINPVIDKAMECVTSLKETLSSAVSLSAPSNNPSPKPSHKPGGKRGRAKDPTFDSTRSESNRLFRAHKLNSMVSELTFLKERDTTKWTKKQLKNAMKTRLFILSSGGTTDHDNSKNPIATNSEVLENLSSFGSHILSKSNSENFYDNLISPTTQQIDFDKVFPNPGPLHIELGSGTGSWICNLASKNPSKNYVSLELRASRVSQTFSHSCLLSPPLHNLCCVSDLSLQFLASRLNQTTAEIYVNHPEPPNQSASDSDADHMLNDPTLRSIYDKLKPSGRLIIVSDNLAYARLLCKNIGGLISSRSVNFNNDSSVVVGSSELRVGESVRFKGGRGIDLLRGHPGKSLGFEEGGESYFDGLWKTGAGSHASKSERYVICLKKCDLAEEVVKEEKKLGERMASGGGAKKNKKKSAAKQARRNAKRLMKAKEGGGEEGLGASASPPASTSPALPPPGSEKTKEELKRERKLARRAQRRAEAEAAAA</sequence>
<dbReference type="NCBIfam" id="TIGR00756">
    <property type="entry name" value="PPR"/>
    <property type="match status" value="1"/>
</dbReference>
<feature type="region of interest" description="Disordered" evidence="8">
    <location>
        <begin position="269"/>
        <end position="305"/>
    </location>
</feature>